<protein>
    <recommendedName>
        <fullName evidence="5">BZIP domain-containing protein</fullName>
    </recommendedName>
</protein>
<feature type="region of interest" description="Disordered" evidence="2">
    <location>
        <begin position="77"/>
        <end position="237"/>
    </location>
</feature>
<proteinExistence type="predicted"/>
<name>A0A9N8DFA9_9STRA</name>
<keyword evidence="4" id="KW-1185">Reference proteome</keyword>
<evidence type="ECO:0008006" key="5">
    <source>
        <dbReference type="Google" id="ProtNLM"/>
    </source>
</evidence>
<evidence type="ECO:0000313" key="3">
    <source>
        <dbReference type="EMBL" id="CAB9499694.1"/>
    </source>
</evidence>
<dbReference type="AlphaFoldDB" id="A0A9N8DFA9"/>
<accession>A0A9N8DFA9</accession>
<feature type="compositionally biased region" description="Basic and acidic residues" evidence="2">
    <location>
        <begin position="109"/>
        <end position="122"/>
    </location>
</feature>
<gene>
    <name evidence="3" type="ORF">SEMRO_67_G037410.1</name>
</gene>
<feature type="compositionally biased region" description="Basic and acidic residues" evidence="2">
    <location>
        <begin position="1"/>
        <end position="10"/>
    </location>
</feature>
<dbReference type="EMBL" id="CAICTM010000066">
    <property type="protein sequence ID" value="CAB9499694.1"/>
    <property type="molecule type" value="Genomic_DNA"/>
</dbReference>
<feature type="compositionally biased region" description="Basic and acidic residues" evidence="2">
    <location>
        <begin position="221"/>
        <end position="237"/>
    </location>
</feature>
<feature type="region of interest" description="Disordered" evidence="2">
    <location>
        <begin position="1"/>
        <end position="51"/>
    </location>
</feature>
<evidence type="ECO:0000256" key="1">
    <source>
        <dbReference type="SAM" id="Coils"/>
    </source>
</evidence>
<feature type="compositionally biased region" description="Polar residues" evidence="2">
    <location>
        <begin position="77"/>
        <end position="94"/>
    </location>
</feature>
<comment type="caution">
    <text evidence="3">The sequence shown here is derived from an EMBL/GenBank/DDBJ whole genome shotgun (WGS) entry which is preliminary data.</text>
</comment>
<reference evidence="3" key="1">
    <citation type="submission" date="2020-06" db="EMBL/GenBank/DDBJ databases">
        <authorList>
            <consortium name="Plant Systems Biology data submission"/>
        </authorList>
    </citation>
    <scope>NUCLEOTIDE SEQUENCE</scope>
    <source>
        <strain evidence="3">D6</strain>
    </source>
</reference>
<feature type="coiled-coil region" evidence="1">
    <location>
        <begin position="257"/>
        <end position="291"/>
    </location>
</feature>
<evidence type="ECO:0000313" key="4">
    <source>
        <dbReference type="Proteomes" id="UP001153069"/>
    </source>
</evidence>
<dbReference type="Proteomes" id="UP001153069">
    <property type="component" value="Unassembled WGS sequence"/>
</dbReference>
<organism evidence="3 4">
    <name type="scientific">Seminavis robusta</name>
    <dbReference type="NCBI Taxonomy" id="568900"/>
    <lineage>
        <taxon>Eukaryota</taxon>
        <taxon>Sar</taxon>
        <taxon>Stramenopiles</taxon>
        <taxon>Ochrophyta</taxon>
        <taxon>Bacillariophyta</taxon>
        <taxon>Bacillariophyceae</taxon>
        <taxon>Bacillariophycidae</taxon>
        <taxon>Naviculales</taxon>
        <taxon>Naviculaceae</taxon>
        <taxon>Seminavis</taxon>
    </lineage>
</organism>
<evidence type="ECO:0000256" key="2">
    <source>
        <dbReference type="SAM" id="MobiDB-lite"/>
    </source>
</evidence>
<feature type="compositionally biased region" description="Basic and acidic residues" evidence="2">
    <location>
        <begin position="170"/>
        <end position="180"/>
    </location>
</feature>
<sequence>MADSPSDKQSTDGVENDQIPPPAAESQDPPAAEVDDNTQDEAAAVDDEDHERLKSYLRGIVDQYSAISEEERLALVEQSTITSSSHEDQVPSSNSEEEKQEATTLPQHAAERPPQEEDKTEPSSEPTSSGTQRKRPRRASLKMDSEEEEDKKPRAVGPAKGSGSAKSRRIGKEEIKRREEELEASLQKRASASAELGLVSNFSRGQRKRKGSEPVGASAGKKKEAAKQEALDPQLEEKRLRERLNGRRKRAKKIIVIDCLNEQYHNLTDENDRLKKENAEIRGKIERVRGIIQEKQQKEHQRAFQQQQQQQLHQQQHNSWEQPWCLCLVQ</sequence>
<keyword evidence="1" id="KW-0175">Coiled coil</keyword>
<feature type="compositionally biased region" description="Acidic residues" evidence="2">
    <location>
        <begin position="33"/>
        <end position="49"/>
    </location>
</feature>